<feature type="region of interest" description="Disordered" evidence="1">
    <location>
        <begin position="59"/>
        <end position="146"/>
    </location>
</feature>
<dbReference type="EMBL" id="WTYN01000001">
    <property type="protein sequence ID" value="MXO62634.1"/>
    <property type="molecule type" value="Genomic_DNA"/>
</dbReference>
<sequence length="240" mass="24923">MSQDTGFLAAKRKPRPLVIVAIVLLHVLLFYGLVRALAPDFTASVEDSVVSAFTVTVTAPPEEPPKAEEPDEGAQGDPGKEAVPKPVTAPEPKIPVRKDPPAPKASSTGTASSSGARDSGEGTGASGTGEGTGSGNSGGGQGGGIATKAVKTRGDIANVRDYPIPPGGRQARIGTSVTIAVTVGTDGLPKSCRVIRAGPFPETNQRTCELAMQRFRFEPARDRNGDPVVSEYGWRQDFFN</sequence>
<feature type="compositionally biased region" description="Low complexity" evidence="1">
    <location>
        <begin position="105"/>
        <end position="116"/>
    </location>
</feature>
<keyword evidence="2" id="KW-0472">Membrane</keyword>
<keyword evidence="2" id="KW-1133">Transmembrane helix</keyword>
<dbReference type="RefSeq" id="WP_160673012.1">
    <property type="nucleotide sequence ID" value="NZ_WTYN01000001.1"/>
</dbReference>
<proteinExistence type="predicted"/>
<dbReference type="AlphaFoldDB" id="A0A844YI45"/>
<reference evidence="3 4" key="1">
    <citation type="submission" date="2019-12" db="EMBL/GenBank/DDBJ databases">
        <title>Genomic-based taxomic classification of the family Erythrobacteraceae.</title>
        <authorList>
            <person name="Xu L."/>
        </authorList>
    </citation>
    <scope>NUCLEOTIDE SEQUENCE [LARGE SCALE GENOMIC DNA]</scope>
    <source>
        <strain evidence="3 4">MCCC 1A09965</strain>
    </source>
</reference>
<gene>
    <name evidence="3" type="ORF">GRI48_06375</name>
</gene>
<evidence type="ECO:0000256" key="2">
    <source>
        <dbReference type="SAM" id="Phobius"/>
    </source>
</evidence>
<keyword evidence="2" id="KW-0812">Transmembrane</keyword>
<organism evidence="3 4">
    <name type="scientific">Qipengyuania oceanensis</name>
    <dbReference type="NCBI Taxonomy" id="1463597"/>
    <lineage>
        <taxon>Bacteria</taxon>
        <taxon>Pseudomonadati</taxon>
        <taxon>Pseudomonadota</taxon>
        <taxon>Alphaproteobacteria</taxon>
        <taxon>Sphingomonadales</taxon>
        <taxon>Erythrobacteraceae</taxon>
        <taxon>Qipengyuania</taxon>
    </lineage>
</organism>
<comment type="caution">
    <text evidence="3">The sequence shown here is derived from an EMBL/GenBank/DDBJ whole genome shotgun (WGS) entry which is preliminary data.</text>
</comment>
<evidence type="ECO:0008006" key="5">
    <source>
        <dbReference type="Google" id="ProtNLM"/>
    </source>
</evidence>
<evidence type="ECO:0000313" key="4">
    <source>
        <dbReference type="Proteomes" id="UP000445582"/>
    </source>
</evidence>
<dbReference type="OrthoDB" id="7390536at2"/>
<protein>
    <recommendedName>
        <fullName evidence="5">TonB family protein</fullName>
    </recommendedName>
</protein>
<feature type="transmembrane region" description="Helical" evidence="2">
    <location>
        <begin position="17"/>
        <end position="38"/>
    </location>
</feature>
<dbReference type="SUPFAM" id="SSF74653">
    <property type="entry name" value="TolA/TonB C-terminal domain"/>
    <property type="match status" value="1"/>
</dbReference>
<keyword evidence="4" id="KW-1185">Reference proteome</keyword>
<feature type="compositionally biased region" description="Gly residues" evidence="1">
    <location>
        <begin position="121"/>
        <end position="145"/>
    </location>
</feature>
<evidence type="ECO:0000256" key="1">
    <source>
        <dbReference type="SAM" id="MobiDB-lite"/>
    </source>
</evidence>
<dbReference type="Gene3D" id="3.30.1150.10">
    <property type="match status" value="1"/>
</dbReference>
<accession>A0A844YI45</accession>
<name>A0A844YI45_9SPHN</name>
<dbReference type="Proteomes" id="UP000445582">
    <property type="component" value="Unassembled WGS sequence"/>
</dbReference>
<evidence type="ECO:0000313" key="3">
    <source>
        <dbReference type="EMBL" id="MXO62634.1"/>
    </source>
</evidence>